<reference evidence="2" key="2">
    <citation type="submission" date="2021-04" db="EMBL/GenBank/DDBJ databases">
        <authorList>
            <person name="Zhang T."/>
            <person name="Zhang Y."/>
            <person name="Lu D."/>
            <person name="Zuo D."/>
            <person name="Du Z."/>
        </authorList>
    </citation>
    <scope>NUCLEOTIDE SEQUENCE</scope>
    <source>
        <strain evidence="2">JR1</strain>
    </source>
</reference>
<name>A0A941F8A4_9BACT</name>
<keyword evidence="3" id="KW-1185">Reference proteome</keyword>
<dbReference type="AlphaFoldDB" id="A0A941F8A4"/>
<dbReference type="RefSeq" id="WP_212193293.1">
    <property type="nucleotide sequence ID" value="NZ_JAGTAR010000058.1"/>
</dbReference>
<gene>
    <name evidence="2" type="ORF">KDU71_22045</name>
</gene>
<sequence length="243" mass="29370">MHITGDMKMVDVVQHDIQLLAVIQRFEIPLGFREKTVKEVCDGHEVNVDFFLHIANSFHDKEFLDWQKFKTFPIEWIIRYLKNAHRCYIDYRIPEIERQIQNFEKQVDINEKNIDLLLNFFRKYITEFNAHIEQEEKNVFPYIIRLNQLVNEPTSEGIDTSDEFFIKQYHEEHNNIEETLFDLKSILLKYLPPPVNNCLYNNLIYDIFRLERDLLDHAELEENVLYPLVKEMEDILMSNRSNK</sequence>
<organism evidence="2 3">
    <name type="scientific">Carboxylicivirga sediminis</name>
    <dbReference type="NCBI Taxonomy" id="2006564"/>
    <lineage>
        <taxon>Bacteria</taxon>
        <taxon>Pseudomonadati</taxon>
        <taxon>Bacteroidota</taxon>
        <taxon>Bacteroidia</taxon>
        <taxon>Marinilabiliales</taxon>
        <taxon>Marinilabiliaceae</taxon>
        <taxon>Carboxylicivirga</taxon>
    </lineage>
</organism>
<proteinExistence type="predicted"/>
<evidence type="ECO:0000256" key="1">
    <source>
        <dbReference type="ARBA" id="ARBA00004496"/>
    </source>
</evidence>
<dbReference type="PANTHER" id="PTHR36438">
    <property type="entry name" value="IRON-SULFUR CLUSTER REPAIR PROTEIN YTFE"/>
    <property type="match status" value="1"/>
</dbReference>
<dbReference type="EMBL" id="JAGTAR010000058">
    <property type="protein sequence ID" value="MBR8538269.1"/>
    <property type="molecule type" value="Genomic_DNA"/>
</dbReference>
<reference evidence="2" key="1">
    <citation type="journal article" date="2018" name="Int. J. Syst. Evol. Microbiol.">
        <title>Carboxylicivirga sediminis sp. nov., isolated from coastal sediment.</title>
        <authorList>
            <person name="Wang F.Q."/>
            <person name="Ren L.H."/>
            <person name="Zou R.J."/>
            <person name="Sun Y.Z."/>
            <person name="Liu X.J."/>
            <person name="Jiang F."/>
            <person name="Liu L.J."/>
        </authorList>
    </citation>
    <scope>NUCLEOTIDE SEQUENCE</scope>
    <source>
        <strain evidence="2">JR1</strain>
    </source>
</reference>
<accession>A0A941F8A4</accession>
<dbReference type="Proteomes" id="UP000679220">
    <property type="component" value="Unassembled WGS sequence"/>
</dbReference>
<evidence type="ECO:0000313" key="2">
    <source>
        <dbReference type="EMBL" id="MBR8538269.1"/>
    </source>
</evidence>
<dbReference type="Gene3D" id="1.20.120.520">
    <property type="entry name" value="nmb1532 protein domain like"/>
    <property type="match status" value="1"/>
</dbReference>
<evidence type="ECO:0000313" key="3">
    <source>
        <dbReference type="Proteomes" id="UP000679220"/>
    </source>
</evidence>
<comment type="caution">
    <text evidence="2">The sequence shown here is derived from an EMBL/GenBank/DDBJ whole genome shotgun (WGS) entry which is preliminary data.</text>
</comment>
<comment type="subcellular location">
    <subcellularLocation>
        <location evidence="1">Cytoplasm</location>
    </subcellularLocation>
</comment>
<dbReference type="InterPro" id="IPR019903">
    <property type="entry name" value="RIC_family"/>
</dbReference>
<dbReference type="PANTHER" id="PTHR36438:SF1">
    <property type="entry name" value="IRON-SULFUR CLUSTER REPAIR PROTEIN YTFE"/>
    <property type="match status" value="1"/>
</dbReference>
<protein>
    <submittedName>
        <fullName evidence="2">Hemerythrin domain-containing protein</fullName>
    </submittedName>
</protein>
<dbReference type="GO" id="GO:0005737">
    <property type="term" value="C:cytoplasm"/>
    <property type="evidence" value="ECO:0007669"/>
    <property type="project" value="UniProtKB-SubCell"/>
</dbReference>